<accession>A0A516WYZ6</accession>
<dbReference type="KEGG" id="toy:FO059_00230"/>
<dbReference type="AlphaFoldDB" id="A0A516WYZ6"/>
<dbReference type="Proteomes" id="UP000317344">
    <property type="component" value="Chromosome"/>
</dbReference>
<feature type="signal peptide" evidence="1">
    <location>
        <begin position="1"/>
        <end position="33"/>
    </location>
</feature>
<gene>
    <name evidence="2" type="ORF">FO059_00230</name>
</gene>
<dbReference type="EMBL" id="CP041765">
    <property type="protein sequence ID" value="QDQ96052.1"/>
    <property type="molecule type" value="Genomic_DNA"/>
</dbReference>
<evidence type="ECO:0000256" key="1">
    <source>
        <dbReference type="SAM" id="SignalP"/>
    </source>
</evidence>
<organism evidence="2 3">
    <name type="scientific">Tomitella fengzijianii</name>
    <dbReference type="NCBI Taxonomy" id="2597660"/>
    <lineage>
        <taxon>Bacteria</taxon>
        <taxon>Bacillati</taxon>
        <taxon>Actinomycetota</taxon>
        <taxon>Actinomycetes</taxon>
        <taxon>Mycobacteriales</taxon>
        <taxon>Tomitella</taxon>
    </lineage>
</organism>
<feature type="chain" id="PRO_5021887467" evidence="1">
    <location>
        <begin position="34"/>
        <end position="177"/>
    </location>
</feature>
<proteinExistence type="predicted"/>
<dbReference type="RefSeq" id="WP_143905358.1">
    <property type="nucleotide sequence ID" value="NZ_CP041765.1"/>
</dbReference>
<protein>
    <submittedName>
        <fullName evidence="2">Uncharacterized protein</fullName>
    </submittedName>
</protein>
<sequence>MRRTLLRAAASTGTAALLTAGAVGVGAAGTASADPVHTLIQTPVISGPDIGPASTPEGMFPLIQVAATDGQAPGETTFSVPRPFPYYYMHASRFVVVHWQNLQTGASGDVPLRYWQSLIESGGTPNLPPDFPATLPTSATVDTGSGPVVATVTHFRTAYQAPPVAHGVLPGLSVFIS</sequence>
<name>A0A516WYZ6_9ACTN</name>
<reference evidence="2 3" key="2">
    <citation type="submission" date="2019-07" db="EMBL/GenBank/DDBJ databases">
        <authorList>
            <person name="Huang Y."/>
        </authorList>
    </citation>
    <scope>NUCLEOTIDE SEQUENCE [LARGE SCALE GENOMIC DNA]</scope>
    <source>
        <strain evidence="2 3">HY188</strain>
    </source>
</reference>
<evidence type="ECO:0000313" key="2">
    <source>
        <dbReference type="EMBL" id="QDQ96052.1"/>
    </source>
</evidence>
<reference evidence="2 3" key="1">
    <citation type="submission" date="2019-07" db="EMBL/GenBank/DDBJ databases">
        <title>Tomitella cavernea sp. nov., an actinomycete isolated from soil.</title>
        <authorList>
            <person name="Cheng J."/>
        </authorList>
    </citation>
    <scope>NUCLEOTIDE SEQUENCE [LARGE SCALE GENOMIC DNA]</scope>
    <source>
        <strain evidence="2 3">HY188</strain>
    </source>
</reference>
<evidence type="ECO:0000313" key="3">
    <source>
        <dbReference type="Proteomes" id="UP000317344"/>
    </source>
</evidence>
<dbReference type="OrthoDB" id="4376544at2"/>
<keyword evidence="3" id="KW-1185">Reference proteome</keyword>
<keyword evidence="1" id="KW-0732">Signal</keyword>